<comment type="cofactor">
    <cofactor evidence="1">
        <name>L-ascorbate</name>
        <dbReference type="ChEBI" id="CHEBI:38290"/>
    </cofactor>
</comment>
<gene>
    <name evidence="8" type="ORF">CTAYLR_000330</name>
</gene>
<dbReference type="GO" id="GO:0051213">
    <property type="term" value="F:dioxygenase activity"/>
    <property type="evidence" value="ECO:0007669"/>
    <property type="project" value="UniProtKB-KW"/>
</dbReference>
<dbReference type="InterPro" id="IPR044862">
    <property type="entry name" value="Pro_4_hyd_alph_FE2OG_OXY"/>
</dbReference>
<name>A0AAD7XL55_9STRA</name>
<evidence type="ECO:0000256" key="3">
    <source>
        <dbReference type="ARBA" id="ARBA00022964"/>
    </source>
</evidence>
<dbReference type="InterPro" id="IPR019410">
    <property type="entry name" value="Methyltransf_16"/>
</dbReference>
<evidence type="ECO:0000256" key="6">
    <source>
        <dbReference type="SAM" id="MobiDB-lite"/>
    </source>
</evidence>
<dbReference type="SUPFAM" id="SSF53335">
    <property type="entry name" value="S-adenosyl-L-methionine-dependent methyltransferases"/>
    <property type="match status" value="1"/>
</dbReference>
<protein>
    <recommendedName>
        <fullName evidence="7">Fe2OG dioxygenase domain-containing protein</fullName>
    </recommendedName>
</protein>
<feature type="compositionally biased region" description="Basic residues" evidence="6">
    <location>
        <begin position="1"/>
        <end position="12"/>
    </location>
</feature>
<dbReference type="SMART" id="SM00702">
    <property type="entry name" value="P4Hc"/>
    <property type="match status" value="1"/>
</dbReference>
<dbReference type="PROSITE" id="PS51471">
    <property type="entry name" value="FE2OG_OXY"/>
    <property type="match status" value="1"/>
</dbReference>
<feature type="domain" description="Fe2OG dioxygenase" evidence="7">
    <location>
        <begin position="388"/>
        <end position="517"/>
    </location>
</feature>
<organism evidence="8 9">
    <name type="scientific">Chrysophaeum taylorii</name>
    <dbReference type="NCBI Taxonomy" id="2483200"/>
    <lineage>
        <taxon>Eukaryota</taxon>
        <taxon>Sar</taxon>
        <taxon>Stramenopiles</taxon>
        <taxon>Ochrophyta</taxon>
        <taxon>Pelagophyceae</taxon>
        <taxon>Pelagomonadales</taxon>
        <taxon>Pelagomonadaceae</taxon>
        <taxon>Chrysophaeum</taxon>
    </lineage>
</organism>
<dbReference type="GO" id="GO:0016705">
    <property type="term" value="F:oxidoreductase activity, acting on paired donors, with incorporation or reduction of molecular oxygen"/>
    <property type="evidence" value="ECO:0007669"/>
    <property type="project" value="InterPro"/>
</dbReference>
<dbReference type="Gene3D" id="2.60.120.620">
    <property type="entry name" value="q2cbj1_9rhob like domain"/>
    <property type="match status" value="1"/>
</dbReference>
<dbReference type="PANTHER" id="PTHR14614:SF109">
    <property type="entry name" value="RIBOSOMAL LYSINE N-METHYLTRANSFERASE 5"/>
    <property type="match status" value="1"/>
</dbReference>
<sequence>MGRRRQQQKARRSPSEIAALRASRAAKHQEDVELGSLEYEFSRGLRVRVEEDWHGDGDGDGIAGLQWAGGVRLARYFDEKFERGWWVGKRCIELGAGCGLTSCVLAGLGAEVDCTDAEPRHAAAAVAGNSAAMRARCELEEGATFVAPRCAAFEWGPELPEGTGGPYDVAFAGDCLYAERHARALCEALEACDATVAFVCGAVGPDAHAAFQRLATDKFVVEDVERNHRRVFEWDRRALLRLRRREVPPPLRAIAPATKSPLSADEAARRGFWLEISPSVETEGRASISIDGGLDLPTMVVDGVLGLDECARLVDALRKSPEASFWAGERTEDTVAFRDADTLEFSSPLFAAEVWRRLEPHLSLRSEYVLEDDALFDDPPASWVPVGLNDDLLFASYSKTTAGFAPHTDGATRRGPNVRSFLSVIVYLNEPGDGETRFYDGAALRYLERSGNRWTAPDDFARGDVSPKPGRVLVFDQRLAHEGRPPRTAETPKHIIRTDVMFERRPRVFDAPIDREAYAAYDAAVDAAGANRHDDARRLFEHCRRLSPALAAACGIY</sequence>
<dbReference type="Pfam" id="PF10294">
    <property type="entry name" value="Methyltransf_16"/>
    <property type="match status" value="1"/>
</dbReference>
<dbReference type="Proteomes" id="UP001230188">
    <property type="component" value="Unassembled WGS sequence"/>
</dbReference>
<dbReference type="GO" id="GO:0005506">
    <property type="term" value="F:iron ion binding"/>
    <property type="evidence" value="ECO:0007669"/>
    <property type="project" value="InterPro"/>
</dbReference>
<keyword evidence="3" id="KW-0223">Dioxygenase</keyword>
<proteinExistence type="predicted"/>
<keyword evidence="2" id="KW-0479">Metal-binding</keyword>
<keyword evidence="4" id="KW-0560">Oxidoreductase</keyword>
<evidence type="ECO:0000256" key="4">
    <source>
        <dbReference type="ARBA" id="ARBA00023002"/>
    </source>
</evidence>
<evidence type="ECO:0000313" key="8">
    <source>
        <dbReference type="EMBL" id="KAJ8603863.1"/>
    </source>
</evidence>
<evidence type="ECO:0000256" key="5">
    <source>
        <dbReference type="ARBA" id="ARBA00023004"/>
    </source>
</evidence>
<dbReference type="PANTHER" id="PTHR14614">
    <property type="entry name" value="HEPATOCELLULAR CARCINOMA-ASSOCIATED ANTIGEN"/>
    <property type="match status" value="1"/>
</dbReference>
<dbReference type="GO" id="GO:0031418">
    <property type="term" value="F:L-ascorbic acid binding"/>
    <property type="evidence" value="ECO:0007669"/>
    <property type="project" value="InterPro"/>
</dbReference>
<evidence type="ECO:0000256" key="2">
    <source>
        <dbReference type="ARBA" id="ARBA00022723"/>
    </source>
</evidence>
<comment type="caution">
    <text evidence="8">The sequence shown here is derived from an EMBL/GenBank/DDBJ whole genome shotgun (WGS) entry which is preliminary data.</text>
</comment>
<accession>A0AAD7XL55</accession>
<evidence type="ECO:0000313" key="9">
    <source>
        <dbReference type="Proteomes" id="UP001230188"/>
    </source>
</evidence>
<dbReference type="EMBL" id="JAQMWT010000344">
    <property type="protein sequence ID" value="KAJ8603863.1"/>
    <property type="molecule type" value="Genomic_DNA"/>
</dbReference>
<keyword evidence="5" id="KW-0408">Iron</keyword>
<dbReference type="Pfam" id="PF13640">
    <property type="entry name" value="2OG-FeII_Oxy_3"/>
    <property type="match status" value="1"/>
</dbReference>
<dbReference type="InterPro" id="IPR029063">
    <property type="entry name" value="SAM-dependent_MTases_sf"/>
</dbReference>
<evidence type="ECO:0000259" key="7">
    <source>
        <dbReference type="PROSITE" id="PS51471"/>
    </source>
</evidence>
<feature type="region of interest" description="Disordered" evidence="6">
    <location>
        <begin position="1"/>
        <end position="20"/>
    </location>
</feature>
<dbReference type="InterPro" id="IPR006620">
    <property type="entry name" value="Pro_4_hyd_alph"/>
</dbReference>
<dbReference type="Gene3D" id="3.40.50.150">
    <property type="entry name" value="Vaccinia Virus protein VP39"/>
    <property type="match status" value="1"/>
</dbReference>
<dbReference type="InterPro" id="IPR005123">
    <property type="entry name" value="Oxoglu/Fe-dep_dioxygenase_dom"/>
</dbReference>
<keyword evidence="9" id="KW-1185">Reference proteome</keyword>
<evidence type="ECO:0000256" key="1">
    <source>
        <dbReference type="ARBA" id="ARBA00001961"/>
    </source>
</evidence>
<reference evidence="8" key="1">
    <citation type="submission" date="2023-01" db="EMBL/GenBank/DDBJ databases">
        <title>Metagenome sequencing of chrysophaentin producing Chrysophaeum taylorii.</title>
        <authorList>
            <person name="Davison J."/>
            <person name="Bewley C."/>
        </authorList>
    </citation>
    <scope>NUCLEOTIDE SEQUENCE</scope>
    <source>
        <strain evidence="8">NIES-1699</strain>
    </source>
</reference>
<dbReference type="AlphaFoldDB" id="A0AAD7XL55"/>